<gene>
    <name evidence="4" type="ORF">WJX74_010264</name>
</gene>
<evidence type="ECO:0000256" key="1">
    <source>
        <dbReference type="ARBA" id="ARBA00008738"/>
    </source>
</evidence>
<evidence type="ECO:0000256" key="3">
    <source>
        <dbReference type="ARBA" id="ARBA00022840"/>
    </source>
</evidence>
<dbReference type="InterPro" id="IPR029047">
    <property type="entry name" value="HSP70_peptide-bd_sf"/>
</dbReference>
<dbReference type="InterPro" id="IPR013126">
    <property type="entry name" value="Hsp_70_fam"/>
</dbReference>
<dbReference type="AlphaFoldDB" id="A0AAW1SGN9"/>
<keyword evidence="3" id="KW-0067">ATP-binding</keyword>
<keyword evidence="2" id="KW-0547">Nucleotide-binding</keyword>
<reference evidence="4 5" key="1">
    <citation type="journal article" date="2024" name="Nat. Commun.">
        <title>Phylogenomics reveals the evolutionary origins of lichenization in chlorophyte algae.</title>
        <authorList>
            <person name="Puginier C."/>
            <person name="Libourel C."/>
            <person name="Otte J."/>
            <person name="Skaloud P."/>
            <person name="Haon M."/>
            <person name="Grisel S."/>
            <person name="Petersen M."/>
            <person name="Berrin J.G."/>
            <person name="Delaux P.M."/>
            <person name="Dal Grande F."/>
            <person name="Keller J."/>
        </authorList>
    </citation>
    <scope>NUCLEOTIDE SEQUENCE [LARGE SCALE GENOMIC DNA]</scope>
    <source>
        <strain evidence="4 5">SAG 2145</strain>
    </source>
</reference>
<dbReference type="PANTHER" id="PTHR31516:SF17">
    <property type="entry name" value="STABILIZER OF AXONEMAL MICROTUBULES 2"/>
    <property type="match status" value="1"/>
</dbReference>
<proteinExistence type="inferred from homology"/>
<protein>
    <submittedName>
        <fullName evidence="4">Uncharacterized protein</fullName>
    </submittedName>
</protein>
<dbReference type="GO" id="GO:0140662">
    <property type="term" value="F:ATP-dependent protein folding chaperone"/>
    <property type="evidence" value="ECO:0007669"/>
    <property type="project" value="InterPro"/>
</dbReference>
<comment type="similarity">
    <text evidence="1">Belongs to the FAM154 family.</text>
</comment>
<evidence type="ECO:0000256" key="2">
    <source>
        <dbReference type="ARBA" id="ARBA00022741"/>
    </source>
</evidence>
<dbReference type="InterPro" id="IPR033336">
    <property type="entry name" value="SAXO1/2"/>
</dbReference>
<sequence length="429" mass="47303">MVTKGPSCANLPAYDPEYINEEQVVSSSHEAYHPVAIQIASRANVFDATTGYQDTFKAWELPKRAPPAEVQLRQSVPFDATTSYAETYKPYEVQPRHVIQRPQYAGSGAKFDGHTSYEMDYPAHAVQPRAPPAPVSPNKSSAKFEGVSSYTDQFPAHALARRAPMLPPRDLPPSVPWEATTSYQDTYKAYELQPRVPPAPVQAPKSTAKFDGTTTYNEAHQPYTIEPRPPAVSKFKYEPTPFEGESEAHDKFKAWELEKRAPPAVVPIRPSLPFSGTTTNQDTFKGWAMPARRPSLGIAMVGDQLYKLIPHSMATPCTAKQTFTTVHRNQSQMCMMVYAGDNAVASKNTLLGQFQLVKLPESQIGDVQVEVTFHLNADNVLSVEAKDLCTGRHHLWQTGGGAIIAQGIDREKLQNGIVPYPAQNAIPVA</sequence>
<name>A0AAW1SGN9_9CHLO</name>
<organism evidence="4 5">
    <name type="scientific">Apatococcus lobatus</name>
    <dbReference type="NCBI Taxonomy" id="904363"/>
    <lineage>
        <taxon>Eukaryota</taxon>
        <taxon>Viridiplantae</taxon>
        <taxon>Chlorophyta</taxon>
        <taxon>core chlorophytes</taxon>
        <taxon>Trebouxiophyceae</taxon>
        <taxon>Chlorellales</taxon>
        <taxon>Chlorellaceae</taxon>
        <taxon>Apatococcus</taxon>
    </lineage>
</organism>
<dbReference type="Gene3D" id="2.60.34.10">
    <property type="entry name" value="Substrate Binding Domain Of DNAk, Chain A, domain 1"/>
    <property type="match status" value="1"/>
</dbReference>
<evidence type="ECO:0000313" key="5">
    <source>
        <dbReference type="Proteomes" id="UP001438707"/>
    </source>
</evidence>
<dbReference type="GO" id="GO:0005524">
    <property type="term" value="F:ATP binding"/>
    <property type="evidence" value="ECO:0007669"/>
    <property type="project" value="UniProtKB-KW"/>
</dbReference>
<dbReference type="Pfam" id="PF00012">
    <property type="entry name" value="HSP70"/>
    <property type="match status" value="1"/>
</dbReference>
<comment type="caution">
    <text evidence="4">The sequence shown here is derived from an EMBL/GenBank/DDBJ whole genome shotgun (WGS) entry which is preliminary data.</text>
</comment>
<dbReference type="GO" id="GO:0008017">
    <property type="term" value="F:microtubule binding"/>
    <property type="evidence" value="ECO:0007669"/>
    <property type="project" value="InterPro"/>
</dbReference>
<dbReference type="Proteomes" id="UP001438707">
    <property type="component" value="Unassembled WGS sequence"/>
</dbReference>
<dbReference type="SUPFAM" id="SSF100920">
    <property type="entry name" value="Heat shock protein 70kD (HSP70), peptide-binding domain"/>
    <property type="match status" value="1"/>
</dbReference>
<accession>A0AAW1SGN9</accession>
<dbReference type="PANTHER" id="PTHR31516">
    <property type="entry name" value="STABILIZER OF AXONEMAL MICROTUBULES 2"/>
    <property type="match status" value="1"/>
</dbReference>
<evidence type="ECO:0000313" key="4">
    <source>
        <dbReference type="EMBL" id="KAK9845074.1"/>
    </source>
</evidence>
<dbReference type="GO" id="GO:0005856">
    <property type="term" value="C:cytoskeleton"/>
    <property type="evidence" value="ECO:0007669"/>
    <property type="project" value="TreeGrafter"/>
</dbReference>
<dbReference type="EMBL" id="JALJOS010000001">
    <property type="protein sequence ID" value="KAK9845074.1"/>
    <property type="molecule type" value="Genomic_DNA"/>
</dbReference>
<keyword evidence="5" id="KW-1185">Reference proteome</keyword>